<proteinExistence type="predicted"/>
<dbReference type="Proteomes" id="UP001196870">
    <property type="component" value="Unassembled WGS sequence"/>
</dbReference>
<evidence type="ECO:0000313" key="4">
    <source>
        <dbReference type="Proteomes" id="UP001196870"/>
    </source>
</evidence>
<evidence type="ECO:0000313" key="3">
    <source>
        <dbReference type="EMBL" id="MBR0667314.1"/>
    </source>
</evidence>
<reference evidence="4" key="1">
    <citation type="journal article" date="2021" name="Syst. Appl. Microbiol.">
        <title>Roseomonas hellenica sp. nov., isolated from roots of wild-growing Alkanna tinctoria.</title>
        <authorList>
            <person name="Rat A."/>
            <person name="Naranjo H.D."/>
            <person name="Lebbe L."/>
            <person name="Cnockaert M."/>
            <person name="Krigas N."/>
            <person name="Grigoriadou K."/>
            <person name="Maloupa E."/>
            <person name="Willems A."/>
        </authorList>
    </citation>
    <scope>NUCLEOTIDE SEQUENCE [LARGE SCALE GENOMIC DNA]</scope>
    <source>
        <strain evidence="4">LMG 31523</strain>
    </source>
</reference>
<feature type="signal peptide" evidence="2">
    <location>
        <begin position="1"/>
        <end position="23"/>
    </location>
</feature>
<evidence type="ECO:0000256" key="2">
    <source>
        <dbReference type="SAM" id="SignalP"/>
    </source>
</evidence>
<keyword evidence="2" id="KW-0732">Signal</keyword>
<gene>
    <name evidence="3" type="ORF">GXW71_23350</name>
</gene>
<keyword evidence="4" id="KW-1185">Reference proteome</keyword>
<sequence>MKRFLIAAVLAASTLSVAGTAMAAFVGEDARTRGTSSSSTTMLGGNSDESFIKQQNQQYNTDPGE</sequence>
<dbReference type="EMBL" id="JAAGBB010000033">
    <property type="protein sequence ID" value="MBR0667314.1"/>
    <property type="molecule type" value="Genomic_DNA"/>
</dbReference>
<feature type="chain" id="PRO_5046189193" evidence="2">
    <location>
        <begin position="24"/>
        <end position="65"/>
    </location>
</feature>
<feature type="region of interest" description="Disordered" evidence="1">
    <location>
        <begin position="30"/>
        <end position="65"/>
    </location>
</feature>
<protein>
    <submittedName>
        <fullName evidence="3">Uncharacterized protein</fullName>
    </submittedName>
</protein>
<name>A0ABS5F478_9PROT</name>
<organism evidence="3 4">
    <name type="scientific">Plastoroseomonas hellenica</name>
    <dbReference type="NCBI Taxonomy" id="2687306"/>
    <lineage>
        <taxon>Bacteria</taxon>
        <taxon>Pseudomonadati</taxon>
        <taxon>Pseudomonadota</taxon>
        <taxon>Alphaproteobacteria</taxon>
        <taxon>Acetobacterales</taxon>
        <taxon>Acetobacteraceae</taxon>
        <taxon>Plastoroseomonas</taxon>
    </lineage>
</organism>
<dbReference type="RefSeq" id="WP_211855096.1">
    <property type="nucleotide sequence ID" value="NZ_JAAGBB010000033.1"/>
</dbReference>
<accession>A0ABS5F478</accession>
<feature type="compositionally biased region" description="Polar residues" evidence="1">
    <location>
        <begin position="42"/>
        <end position="65"/>
    </location>
</feature>
<evidence type="ECO:0000256" key="1">
    <source>
        <dbReference type="SAM" id="MobiDB-lite"/>
    </source>
</evidence>
<comment type="caution">
    <text evidence="3">The sequence shown here is derived from an EMBL/GenBank/DDBJ whole genome shotgun (WGS) entry which is preliminary data.</text>
</comment>